<dbReference type="Gene3D" id="2.170.130.10">
    <property type="entry name" value="TonB-dependent receptor, plug domain"/>
    <property type="match status" value="1"/>
</dbReference>
<dbReference type="GO" id="GO:0009279">
    <property type="term" value="C:cell outer membrane"/>
    <property type="evidence" value="ECO:0007669"/>
    <property type="project" value="UniProtKB-SubCell"/>
</dbReference>
<evidence type="ECO:0000256" key="2">
    <source>
        <dbReference type="ARBA" id="ARBA00023136"/>
    </source>
</evidence>
<keyword evidence="9" id="KW-1185">Reference proteome</keyword>
<name>A0A2T5GGP1_9SPHN</name>
<keyword evidence="3" id="KW-0998">Cell outer membrane</keyword>
<dbReference type="PANTHER" id="PTHR40980:SF3">
    <property type="entry name" value="TONB-DEPENDENT RECEPTOR-LIKE BETA-BARREL DOMAIN-CONTAINING PROTEIN"/>
    <property type="match status" value="1"/>
</dbReference>
<keyword evidence="4" id="KW-0798">TonB box</keyword>
<dbReference type="NCBIfam" id="TIGR01782">
    <property type="entry name" value="TonB-Xanth-Caul"/>
    <property type="match status" value="1"/>
</dbReference>
<comment type="similarity">
    <text evidence="4">Belongs to the TonB-dependent receptor family.</text>
</comment>
<keyword evidence="2 4" id="KW-0472">Membrane</keyword>
<dbReference type="Proteomes" id="UP000244189">
    <property type="component" value="Unassembled WGS sequence"/>
</dbReference>
<keyword evidence="8" id="KW-0675">Receptor</keyword>
<dbReference type="InterPro" id="IPR012910">
    <property type="entry name" value="Plug_dom"/>
</dbReference>
<dbReference type="InterPro" id="IPR000531">
    <property type="entry name" value="Beta-barrel_TonB"/>
</dbReference>
<feature type="compositionally biased region" description="Low complexity" evidence="5">
    <location>
        <begin position="65"/>
        <end position="87"/>
    </location>
</feature>
<evidence type="ECO:0000256" key="4">
    <source>
        <dbReference type="RuleBase" id="RU003357"/>
    </source>
</evidence>
<dbReference type="Pfam" id="PF07715">
    <property type="entry name" value="Plug"/>
    <property type="match status" value="1"/>
</dbReference>
<feature type="domain" description="TonB-dependent receptor-like beta-barrel" evidence="6">
    <location>
        <begin position="521"/>
        <end position="1045"/>
    </location>
</feature>
<reference evidence="8 9" key="1">
    <citation type="submission" date="2018-04" db="EMBL/GenBank/DDBJ databases">
        <title>Genomic Encyclopedia of Type Strains, Phase III (KMG-III): the genomes of soil and plant-associated and newly described type strains.</title>
        <authorList>
            <person name="Whitman W."/>
        </authorList>
    </citation>
    <scope>NUCLEOTIDE SEQUENCE [LARGE SCALE GENOMIC DNA]</scope>
    <source>
        <strain evidence="8 9">MA101b</strain>
    </source>
</reference>
<feature type="domain" description="TonB-dependent receptor plug" evidence="7">
    <location>
        <begin position="114"/>
        <end position="226"/>
    </location>
</feature>
<organism evidence="8 9">
    <name type="scientific">Sphingomonas aurantiaca</name>
    <dbReference type="NCBI Taxonomy" id="185949"/>
    <lineage>
        <taxon>Bacteria</taxon>
        <taxon>Pseudomonadati</taxon>
        <taxon>Pseudomonadota</taxon>
        <taxon>Alphaproteobacteria</taxon>
        <taxon>Sphingomonadales</taxon>
        <taxon>Sphingomonadaceae</taxon>
        <taxon>Sphingomonas</taxon>
    </lineage>
</organism>
<dbReference type="PANTHER" id="PTHR40980">
    <property type="entry name" value="PLUG DOMAIN-CONTAINING PROTEIN"/>
    <property type="match status" value="1"/>
</dbReference>
<sequence>MLSRRNDGEVSERILIVVPYKTAPGLTRASLLCATTLAALCATMATAQTIPPTQDPSPPVAQDGAPAAATPSDAPPAASLPDADQSPGAIDAASSNDIVVTGYRSSLAKSTNAKRASTGFTDSIFAEDIGKFPDTNIAESFNRIPGITITRDVTGEGTNVAIRGLGSNFTNVTLNGATIAVASSGATDAQGTDRSVDLSFFPTDLFTKLTVNKSYTADLLEGGAAGNIDLRSARPFDRATSFLAYNVQGTKQSPEDRIGARGSLIGSWRNDKVGILAGVSAQRLFTDTRGFETIGYTNPALTAAQCGATSGCNTTGGGNWTIPSVVPAGAGAGLVAGTPITSAFLLANNPGATIQQIDNALLPRLGRSTSIRGPRDRLNAIVSAEWQPTDTLHFYIDGLYGYKKNELIRENVAWIVRNGAIIPTNLTFDKADCTVGCVVTGGTFANAQFFNEFRPYTETTKLFSVNPGGEWDISDKLKLNLQGNYARSTFHRESPSVGLTTPLGVGNTVTYTNSGNGIPTIQSGLDLDDPANFGWNAGSRVNIQDERRLNKSKGARGDLTWGGTGLNLKVGGAFDDVSRRITGFDNSQAWQNAVCGNNPSVFVGSPNSQPPCAGLNAPGAAPAGYPTYPGYGTGATAGMTGPVTYGGSLIPNSAVPGYLSPGPAGFVTVDWPKFAAASNYDFYHDNAPETGAANTGASGGAIREVVKSAFATLNGAQELGGNMLRFNVGVRYVNTIQTITGRVSLPDPRNTTSTGAALPDGSRYPNLVSNVSTRNEYAKWLPAATFAYDVSEHAVVRVAGSRTMTRPDPSAQLPGVNFGAPSADQASIGNPALKPYMSTNLDLGFEYYTGREGVVSFNAFRKSIEGFTNTAIATVPFSNLAQYGITYDTLNPTQQIALNSRGGPTVAQVQVTSQVNVPNKLTINGLEFQWVQPLDFLTKHIGITGFGFNANATIVDQRSDGPAQAFGVAPFTYNITGYYEKHGVMLRVSTTSREGSQNSGTAQNGIPAAALFGTDYTTYDFSSSFDLDKIFGLKNAPQLTINVANFTNATLRSYFQFENATFTQYKPGRQFLIGLRGTF</sequence>
<dbReference type="InterPro" id="IPR037066">
    <property type="entry name" value="Plug_dom_sf"/>
</dbReference>
<evidence type="ECO:0000259" key="7">
    <source>
        <dbReference type="Pfam" id="PF07715"/>
    </source>
</evidence>
<protein>
    <submittedName>
        <fullName evidence="8">TonB-dependent receptor</fullName>
    </submittedName>
</protein>
<dbReference type="InterPro" id="IPR036942">
    <property type="entry name" value="Beta-barrel_TonB_sf"/>
</dbReference>
<evidence type="ECO:0000259" key="6">
    <source>
        <dbReference type="Pfam" id="PF00593"/>
    </source>
</evidence>
<evidence type="ECO:0000313" key="9">
    <source>
        <dbReference type="Proteomes" id="UP000244189"/>
    </source>
</evidence>
<dbReference type="Pfam" id="PF00593">
    <property type="entry name" value="TonB_dep_Rec_b-barrel"/>
    <property type="match status" value="1"/>
</dbReference>
<feature type="region of interest" description="Disordered" evidence="5">
    <location>
        <begin position="50"/>
        <end position="91"/>
    </location>
</feature>
<dbReference type="AlphaFoldDB" id="A0A2T5GGP1"/>
<evidence type="ECO:0000256" key="5">
    <source>
        <dbReference type="SAM" id="MobiDB-lite"/>
    </source>
</evidence>
<evidence type="ECO:0000313" key="8">
    <source>
        <dbReference type="EMBL" id="PTQ58495.1"/>
    </source>
</evidence>
<dbReference type="SUPFAM" id="SSF56935">
    <property type="entry name" value="Porins"/>
    <property type="match status" value="1"/>
</dbReference>
<evidence type="ECO:0000256" key="3">
    <source>
        <dbReference type="ARBA" id="ARBA00023237"/>
    </source>
</evidence>
<dbReference type="EMBL" id="QAOG01000008">
    <property type="protein sequence ID" value="PTQ58495.1"/>
    <property type="molecule type" value="Genomic_DNA"/>
</dbReference>
<proteinExistence type="inferred from homology"/>
<accession>A0A2T5GGP1</accession>
<gene>
    <name evidence="8" type="ORF">C8J26_3796</name>
</gene>
<dbReference type="Gene3D" id="2.40.170.20">
    <property type="entry name" value="TonB-dependent receptor, beta-barrel domain"/>
    <property type="match status" value="1"/>
</dbReference>
<dbReference type="InterPro" id="IPR010104">
    <property type="entry name" value="TonB_rcpt_bac"/>
</dbReference>
<comment type="subcellular location">
    <subcellularLocation>
        <location evidence="1 4">Cell outer membrane</location>
    </subcellularLocation>
</comment>
<evidence type="ECO:0000256" key="1">
    <source>
        <dbReference type="ARBA" id="ARBA00004442"/>
    </source>
</evidence>
<comment type="caution">
    <text evidence="8">The sequence shown here is derived from an EMBL/GenBank/DDBJ whole genome shotgun (WGS) entry which is preliminary data.</text>
</comment>